<evidence type="ECO:0000313" key="7">
    <source>
        <dbReference type="EMBL" id="BAJ47107.1"/>
    </source>
</evidence>
<dbReference type="Pfam" id="PF03994">
    <property type="entry name" value="DUF350"/>
    <property type="match status" value="1"/>
</dbReference>
<keyword evidence="2" id="KW-1003">Cell membrane</keyword>
<comment type="subcellular location">
    <subcellularLocation>
        <location evidence="1">Cell membrane</location>
        <topology evidence="1">Multi-pass membrane protein</topology>
    </subcellularLocation>
</comment>
<dbReference type="InterPro" id="IPR007140">
    <property type="entry name" value="DUF350"/>
</dbReference>
<evidence type="ECO:0000256" key="1">
    <source>
        <dbReference type="ARBA" id="ARBA00004651"/>
    </source>
</evidence>
<keyword evidence="3 6" id="KW-0812">Transmembrane</keyword>
<evidence type="ECO:0000256" key="2">
    <source>
        <dbReference type="ARBA" id="ARBA00022475"/>
    </source>
</evidence>
<dbReference type="AlphaFoldDB" id="E6N488"/>
<dbReference type="KEGG" id="csu:CSUB_C0072"/>
<feature type="transmembrane region" description="Helical" evidence="6">
    <location>
        <begin position="39"/>
        <end position="61"/>
    </location>
</feature>
<evidence type="ECO:0000313" key="9">
    <source>
        <dbReference type="Proteomes" id="UP000008120"/>
    </source>
</evidence>
<dbReference type="Proteomes" id="UP000008120">
    <property type="component" value="Chromosome"/>
</dbReference>
<dbReference type="STRING" id="311458.CSUB_C0072"/>
<keyword evidence="4 6" id="KW-1133">Transmembrane helix</keyword>
<feature type="transmembrane region" description="Helical" evidence="6">
    <location>
        <begin position="170"/>
        <end position="191"/>
    </location>
</feature>
<sequence length="196" mass="21679">MYESSFAEVRFMDVVGFLGQIEPPLPPPWLDPAVFLSNLFWVFLRTFTTFVVVFILGLVSLRVVDWITPGVRELERIRGHPLATALFAAGFFVYLSFGYIASMASPIPVGLETGIRSGPNFSPLVLIGYKLVTLLIGVLLSYVFAIVYYRILAKVEPFGLDLDDVDKEPLAVGVYLFGYLVFLGAVVYVALMLPAA</sequence>
<dbReference type="EMBL" id="BA000048">
    <property type="protein sequence ID" value="BAJ49936.1"/>
    <property type="molecule type" value="Genomic_DNA"/>
</dbReference>
<reference evidence="7 9" key="2">
    <citation type="journal article" date="2011" name="Nucleic Acids Res.">
        <title>Insights into the evolution of Archaea and eukaryotic protein modifier systems revealed by the genome of a novel archaeal group.</title>
        <authorList>
            <person name="Nunoura T."/>
            <person name="Takaki Y."/>
            <person name="Kakuta J."/>
            <person name="Nishi S."/>
            <person name="Sugahara J."/>
            <person name="Kazama H."/>
            <person name="Chee G."/>
            <person name="Hattori M."/>
            <person name="Kanai A."/>
            <person name="Atomi H."/>
            <person name="Takai K."/>
            <person name="Takami H."/>
        </authorList>
    </citation>
    <scope>NUCLEOTIDE SEQUENCE [LARGE SCALE GENOMIC DNA]</scope>
</reference>
<dbReference type="BioCyc" id="CCAL311458:G131R-72-MONOMER"/>
<feature type="transmembrane region" description="Helical" evidence="6">
    <location>
        <begin position="127"/>
        <end position="149"/>
    </location>
</feature>
<name>E6N488_CALS0</name>
<evidence type="ECO:0008006" key="10">
    <source>
        <dbReference type="Google" id="ProtNLM"/>
    </source>
</evidence>
<accession>E6N488</accession>
<evidence type="ECO:0000256" key="3">
    <source>
        <dbReference type="ARBA" id="ARBA00022692"/>
    </source>
</evidence>
<evidence type="ECO:0000256" key="6">
    <source>
        <dbReference type="SAM" id="Phobius"/>
    </source>
</evidence>
<evidence type="ECO:0000313" key="8">
    <source>
        <dbReference type="EMBL" id="BAJ49936.1"/>
    </source>
</evidence>
<dbReference type="GO" id="GO:0005886">
    <property type="term" value="C:plasma membrane"/>
    <property type="evidence" value="ECO:0007669"/>
    <property type="project" value="UniProtKB-SubCell"/>
</dbReference>
<proteinExistence type="predicted"/>
<dbReference type="EMBL" id="AP011827">
    <property type="protein sequence ID" value="BAJ47107.1"/>
    <property type="molecule type" value="Genomic_DNA"/>
</dbReference>
<organism evidence="7 9">
    <name type="scientific">Caldiarchaeum subterraneum</name>
    <dbReference type="NCBI Taxonomy" id="311458"/>
    <lineage>
        <taxon>Archaea</taxon>
        <taxon>Nitrososphaerota</taxon>
        <taxon>Candidatus Caldarchaeales</taxon>
        <taxon>Candidatus Caldarchaeaceae</taxon>
        <taxon>Candidatus Caldarchaeum</taxon>
    </lineage>
</organism>
<keyword evidence="5 6" id="KW-0472">Membrane</keyword>
<gene>
    <name evidence="8" type="ORF">CSUB_C0072</name>
    <name evidence="7" type="ORF">HGMM_F25E12C28</name>
</gene>
<evidence type="ECO:0000256" key="4">
    <source>
        <dbReference type="ARBA" id="ARBA00022989"/>
    </source>
</evidence>
<reference evidence="7 9" key="1">
    <citation type="journal article" date="2005" name="Environ. Microbiol.">
        <title>Genetic and functional properties of uncultivated thermophilic crenarchaeotes from a subsurface gold mine as revealed by analysis of genome fragments.</title>
        <authorList>
            <person name="Nunoura T."/>
            <person name="Hirayama H."/>
            <person name="Takami H."/>
            <person name="Oida H."/>
            <person name="Nishi S."/>
            <person name="Shimamura S."/>
            <person name="Suzuki Y."/>
            <person name="Inagaki F."/>
            <person name="Takai K."/>
            <person name="Nealson K.H."/>
            <person name="Horikoshi K."/>
        </authorList>
    </citation>
    <scope>NUCLEOTIDE SEQUENCE [LARGE SCALE GENOMIC DNA]</scope>
</reference>
<evidence type="ECO:0000256" key="5">
    <source>
        <dbReference type="ARBA" id="ARBA00023136"/>
    </source>
</evidence>
<protein>
    <recommendedName>
        <fullName evidence="10">DUF350 domain-containing protein</fullName>
    </recommendedName>
</protein>
<feature type="transmembrane region" description="Helical" evidence="6">
    <location>
        <begin position="82"/>
        <end position="107"/>
    </location>
</feature>